<evidence type="ECO:0000313" key="1">
    <source>
        <dbReference type="EMBL" id="PST81884.1"/>
    </source>
</evidence>
<sequence>MKTKSMQQEMYSHELREAADLFFEGSALRVSKRLLQTLVLAGRPGEEAHTGQLPLFFLRLRHLLERLPVLLRSGVRPGQVSGRFNKAFMDGYPGVLPPAAQSAPGSWLRSFLTSRRVRQLHRGLSAGMSAQAGTVRPASGFKVYRQFEQLLEACWLICHPYKPYASRESCVRLFQSTSPLALTPNEQSKPVAVITAFFSGWTILSAQRVLKQWFKAALAPGFCADERLASELLFFSNELTRVFEAGYLAFHEEGKNFVSESDARLITAFLDGEAPEEAVCMIRFNDLNSQERRKLRSLLSLTRIRQLRAGMNHWLQAAFSRSTSIIELDEVYMYPQFEAIEAILFGLYRLVTRGQGCETVKA</sequence>
<protein>
    <submittedName>
        <fullName evidence="1">Uncharacterized protein</fullName>
    </submittedName>
</protein>
<comment type="caution">
    <text evidence="1">The sequence shown here is derived from an EMBL/GenBank/DDBJ whole genome shotgun (WGS) entry which is preliminary data.</text>
</comment>
<name>A0A2T3HHG8_9SPHI</name>
<dbReference type="AlphaFoldDB" id="A0A2T3HHG8"/>
<dbReference type="OrthoDB" id="767966at2"/>
<keyword evidence="2" id="KW-1185">Reference proteome</keyword>
<reference evidence="1 2" key="1">
    <citation type="submission" date="2018-03" db="EMBL/GenBank/DDBJ databases">
        <authorList>
            <person name="Keele B.F."/>
        </authorList>
    </citation>
    <scope>NUCLEOTIDE SEQUENCE [LARGE SCALE GENOMIC DNA]</scope>
    <source>
        <strain evidence="1 2">YL28-9</strain>
    </source>
</reference>
<accession>A0A2T3HHG8</accession>
<dbReference type="Proteomes" id="UP000240912">
    <property type="component" value="Unassembled WGS sequence"/>
</dbReference>
<organism evidence="1 2">
    <name type="scientific">Pedobacter yulinensis</name>
    <dbReference type="NCBI Taxonomy" id="2126353"/>
    <lineage>
        <taxon>Bacteria</taxon>
        <taxon>Pseudomonadati</taxon>
        <taxon>Bacteroidota</taxon>
        <taxon>Sphingobacteriia</taxon>
        <taxon>Sphingobacteriales</taxon>
        <taxon>Sphingobacteriaceae</taxon>
        <taxon>Pedobacter</taxon>
    </lineage>
</organism>
<dbReference type="EMBL" id="PYLS01000007">
    <property type="protein sequence ID" value="PST81884.1"/>
    <property type="molecule type" value="Genomic_DNA"/>
</dbReference>
<dbReference type="RefSeq" id="WP_107216883.1">
    <property type="nucleotide sequence ID" value="NZ_KZ686271.1"/>
</dbReference>
<evidence type="ECO:0000313" key="2">
    <source>
        <dbReference type="Proteomes" id="UP000240912"/>
    </source>
</evidence>
<proteinExistence type="predicted"/>
<gene>
    <name evidence="1" type="ORF">C7T94_16930</name>
</gene>